<feature type="compositionally biased region" description="Polar residues" evidence="14">
    <location>
        <begin position="232"/>
        <end position="242"/>
    </location>
</feature>
<keyword evidence="5 12" id="KW-0808">Transferase</keyword>
<dbReference type="SMART" id="SM00440">
    <property type="entry name" value="ZnF_C2C2"/>
    <property type="match status" value="1"/>
</dbReference>
<dbReference type="EMBL" id="KY747497">
    <property type="protein sequence ID" value="ASK51239.1"/>
    <property type="molecule type" value="Genomic_DNA"/>
</dbReference>
<evidence type="ECO:0000256" key="8">
    <source>
        <dbReference type="ARBA" id="ARBA00022771"/>
    </source>
</evidence>
<evidence type="ECO:0000313" key="17">
    <source>
        <dbReference type="Proteomes" id="UP000217428"/>
    </source>
</evidence>
<evidence type="ECO:0000256" key="12">
    <source>
        <dbReference type="PIRNR" id="PIRNR000745"/>
    </source>
</evidence>
<organism evidence="16 17">
    <name type="scientific">Eptesipox virus</name>
    <dbReference type="NCBI Taxonomy" id="1329402"/>
    <lineage>
        <taxon>Viruses</taxon>
        <taxon>Varidnaviria</taxon>
        <taxon>Bamfordvirae</taxon>
        <taxon>Nucleocytoviricota</taxon>
        <taxon>Pokkesviricetes</taxon>
        <taxon>Chitovirales</taxon>
        <taxon>Poxviridae</taxon>
        <taxon>Chordopoxvirinae</taxon>
        <taxon>Vespertilionpoxvirus</taxon>
        <taxon>Vespertilionpoxvirus eptesipox</taxon>
    </lineage>
</organism>
<evidence type="ECO:0000256" key="9">
    <source>
        <dbReference type="ARBA" id="ARBA00022833"/>
    </source>
</evidence>
<dbReference type="InterPro" id="IPR009162">
    <property type="entry name" value="RNA_pol_30_chordopoxvir-type"/>
</dbReference>
<dbReference type="GO" id="GO:0000428">
    <property type="term" value="C:DNA-directed RNA polymerase complex"/>
    <property type="evidence" value="ECO:0007669"/>
    <property type="project" value="UniProtKB-UniRule"/>
</dbReference>
<keyword evidence="10 12" id="KW-0804">Transcription</keyword>
<dbReference type="Pfam" id="PF01096">
    <property type="entry name" value="Zn_ribbon_TFIIS"/>
    <property type="match status" value="1"/>
</dbReference>
<dbReference type="GO" id="GO:0006351">
    <property type="term" value="P:DNA-templated transcription"/>
    <property type="evidence" value="ECO:0007669"/>
    <property type="project" value="InterPro"/>
</dbReference>
<dbReference type="EC" id="2.7.7.6" evidence="2 12"/>
<dbReference type="GO" id="GO:0003677">
    <property type="term" value="F:DNA binding"/>
    <property type="evidence" value="ECO:0007669"/>
    <property type="project" value="UniProtKB-UniRule"/>
</dbReference>
<dbReference type="GO" id="GO:0003899">
    <property type="term" value="F:DNA-directed RNA polymerase activity"/>
    <property type="evidence" value="ECO:0007669"/>
    <property type="project" value="UniProtKB-EC"/>
</dbReference>
<keyword evidence="17" id="KW-1185">Reference proteome</keyword>
<dbReference type="Pfam" id="PF12410">
    <property type="entry name" value="rpo30_N"/>
    <property type="match status" value="1"/>
</dbReference>
<feature type="domain" description="TFIIS-type" evidence="15">
    <location>
        <begin position="153"/>
        <end position="193"/>
    </location>
</feature>
<reference evidence="16 17" key="1">
    <citation type="journal article" date="2017" name="Virus Genes">
        <title>Characterization of Eptesipoxvirus, a novel poxvirus from a microchiropteran bat.</title>
        <authorList>
            <person name="Tu S.L."/>
            <person name="Nakazawa Y."/>
            <person name="Gao J."/>
            <person name="Wilkins K."/>
            <person name="Gallardo-Romero N."/>
            <person name="Li Y."/>
            <person name="Emerson G.L."/>
            <person name="Carroll D.S."/>
            <person name="Upton C."/>
        </authorList>
    </citation>
    <scope>NUCLEOTIDE SEQUENCE [LARGE SCALE GENOMIC DNA]</scope>
    <source>
        <strain evidence="16 17">Washington</strain>
    </source>
</reference>
<dbReference type="InterPro" id="IPR001222">
    <property type="entry name" value="Znf_TFIIS"/>
</dbReference>
<evidence type="ECO:0000256" key="4">
    <source>
        <dbReference type="ARBA" id="ARBA00022478"/>
    </source>
</evidence>
<dbReference type="Gene3D" id="2.20.25.10">
    <property type="match status" value="1"/>
</dbReference>
<keyword evidence="7" id="KW-0479">Metal-binding</keyword>
<evidence type="ECO:0000256" key="11">
    <source>
        <dbReference type="ARBA" id="ARBA00048552"/>
    </source>
</evidence>
<evidence type="ECO:0000256" key="1">
    <source>
        <dbReference type="ARBA" id="ARBA00006144"/>
    </source>
</evidence>
<keyword evidence="9" id="KW-0862">Zinc</keyword>
<evidence type="ECO:0000256" key="3">
    <source>
        <dbReference type="ARBA" id="ARBA00014911"/>
    </source>
</evidence>
<dbReference type="SUPFAM" id="SSF57783">
    <property type="entry name" value="Zinc beta-ribbon"/>
    <property type="match status" value="1"/>
</dbReference>
<proteinExistence type="inferred from homology"/>
<gene>
    <name evidence="16" type="ORF">EPTV-WA-038</name>
</gene>
<evidence type="ECO:0000256" key="14">
    <source>
        <dbReference type="SAM" id="MobiDB-lite"/>
    </source>
</evidence>
<keyword evidence="8 13" id="KW-0863">Zinc-finger</keyword>
<accession>A0A220T6A1</accession>
<evidence type="ECO:0000259" key="15">
    <source>
        <dbReference type="PROSITE" id="PS51133"/>
    </source>
</evidence>
<comment type="similarity">
    <text evidence="1 12">Belongs to the poxviridae DNA-directed RNA polymerase 30 kDa subunit family.</text>
</comment>
<dbReference type="PIRSF" id="PIRSF000745">
    <property type="entry name" value="VAC_RPO30"/>
    <property type="match status" value="1"/>
</dbReference>
<feature type="region of interest" description="Disordered" evidence="14">
    <location>
        <begin position="208"/>
        <end position="242"/>
    </location>
</feature>
<feature type="compositionally biased region" description="Pro residues" evidence="14">
    <location>
        <begin position="215"/>
        <end position="226"/>
    </location>
</feature>
<dbReference type="InterPro" id="IPR024394">
    <property type="entry name" value="RNA_pol_30_chordopoxvir-type_N"/>
</dbReference>
<evidence type="ECO:0000256" key="13">
    <source>
        <dbReference type="PROSITE-ProRule" id="PRU00472"/>
    </source>
</evidence>
<protein>
    <recommendedName>
        <fullName evidence="3 12">DNA-directed RNA polymerase 30 kDa polypeptide</fullName>
        <ecNumber evidence="2 12">2.7.7.6</ecNumber>
    </recommendedName>
</protein>
<evidence type="ECO:0000313" key="16">
    <source>
        <dbReference type="EMBL" id="ASK51239.1"/>
    </source>
</evidence>
<keyword evidence="4 12" id="KW-0240">DNA-directed RNA polymerase</keyword>
<sequence>MENITENEYSSYNNMATLQEIRDIVNKYISNKDIVEKLFNWATDKAEKYFIKNINNTKTNIEETKFDPKNNIGIEYSKDSKNKLSYRNKPLILTNVKYSDLCNMIRITSGVEKEILRYLLFGIKCIEAGADYNIDVLQDLDYEKYFNVLDVKYNIPCPACKSKNTTPMMIQTRAADEPPLVRHACRDCKKHFRPPKFRDFDYKTYKKEDTLDDAPSPPDSPTPPSPIEDLIISQNDDYNPPE</sequence>
<evidence type="ECO:0000256" key="6">
    <source>
        <dbReference type="ARBA" id="ARBA00022695"/>
    </source>
</evidence>
<evidence type="ECO:0000256" key="5">
    <source>
        <dbReference type="ARBA" id="ARBA00022679"/>
    </source>
</evidence>
<name>A0A220T6A1_9POXV</name>
<evidence type="ECO:0000256" key="2">
    <source>
        <dbReference type="ARBA" id="ARBA00012418"/>
    </source>
</evidence>
<dbReference type="OrthoDB" id="11448at10239"/>
<dbReference type="PROSITE" id="PS51133">
    <property type="entry name" value="ZF_TFIIS_2"/>
    <property type="match status" value="1"/>
</dbReference>
<dbReference type="Proteomes" id="UP000217428">
    <property type="component" value="Segment"/>
</dbReference>
<evidence type="ECO:0000256" key="10">
    <source>
        <dbReference type="ARBA" id="ARBA00023163"/>
    </source>
</evidence>
<dbReference type="GO" id="GO:0008270">
    <property type="term" value="F:zinc ion binding"/>
    <property type="evidence" value="ECO:0007669"/>
    <property type="project" value="UniProtKB-UniRule"/>
</dbReference>
<keyword evidence="6 12" id="KW-0548">Nucleotidyltransferase</keyword>
<evidence type="ECO:0000256" key="7">
    <source>
        <dbReference type="ARBA" id="ARBA00022723"/>
    </source>
</evidence>
<comment type="catalytic activity">
    <reaction evidence="11 12">
        <text>RNA(n) + a ribonucleoside 5'-triphosphate = RNA(n+1) + diphosphate</text>
        <dbReference type="Rhea" id="RHEA:21248"/>
        <dbReference type="Rhea" id="RHEA-COMP:14527"/>
        <dbReference type="Rhea" id="RHEA-COMP:17342"/>
        <dbReference type="ChEBI" id="CHEBI:33019"/>
        <dbReference type="ChEBI" id="CHEBI:61557"/>
        <dbReference type="ChEBI" id="CHEBI:140395"/>
        <dbReference type="EC" id="2.7.7.6"/>
    </reaction>
</comment>
<dbReference type="PROSITE" id="PS00466">
    <property type="entry name" value="ZF_TFIIS_1"/>
    <property type="match status" value="1"/>
</dbReference>